<protein>
    <submittedName>
        <fullName evidence="2">Transcriptional regulator-like protein</fullName>
    </submittedName>
</protein>
<feature type="domain" description="HTH luxR-type" evidence="1">
    <location>
        <begin position="147"/>
        <end position="212"/>
    </location>
</feature>
<comment type="caution">
    <text evidence="2">The sequence shown here is derived from an EMBL/GenBank/DDBJ whole genome shotgun (WGS) entry which is preliminary data.</text>
</comment>
<dbReference type="PROSITE" id="PS00622">
    <property type="entry name" value="HTH_LUXR_1"/>
    <property type="match status" value="1"/>
</dbReference>
<dbReference type="AlphaFoldDB" id="A0A0W0YF43"/>
<evidence type="ECO:0000313" key="3">
    <source>
        <dbReference type="Proteomes" id="UP000054703"/>
    </source>
</evidence>
<dbReference type="Proteomes" id="UP000054703">
    <property type="component" value="Unassembled WGS sequence"/>
</dbReference>
<reference evidence="2 3" key="1">
    <citation type="submission" date="2015-11" db="EMBL/GenBank/DDBJ databases">
        <title>Genomic analysis of 38 Legionella species identifies large and diverse effector repertoires.</title>
        <authorList>
            <person name="Burstein D."/>
            <person name="Amaro F."/>
            <person name="Zusman T."/>
            <person name="Lifshitz Z."/>
            <person name="Cohen O."/>
            <person name="Gilbert J.A."/>
            <person name="Pupko T."/>
            <person name="Shuman H.A."/>
            <person name="Segal G."/>
        </authorList>
    </citation>
    <scope>NUCLEOTIDE SEQUENCE [LARGE SCALE GENOMIC DNA]</scope>
    <source>
        <strain evidence="2 3">SC-63-C7</strain>
    </source>
</reference>
<dbReference type="RefSeq" id="WP_058515087.1">
    <property type="nucleotide sequence ID" value="NZ_CAAAIH010000011.1"/>
</dbReference>
<dbReference type="Pfam" id="PF00196">
    <property type="entry name" value="GerE"/>
    <property type="match status" value="1"/>
</dbReference>
<dbReference type="CDD" id="cd06170">
    <property type="entry name" value="LuxR_C_like"/>
    <property type="match status" value="1"/>
</dbReference>
<name>A0A0W0YF43_9GAMM</name>
<dbReference type="PATRIC" id="fig|45074.5.peg.3365"/>
<dbReference type="GO" id="GO:0003677">
    <property type="term" value="F:DNA binding"/>
    <property type="evidence" value="ECO:0007669"/>
    <property type="project" value="InterPro"/>
</dbReference>
<dbReference type="STRING" id="45074.Lsan_3128"/>
<keyword evidence="3" id="KW-1185">Reference proteome</keyword>
<dbReference type="SMART" id="SM00421">
    <property type="entry name" value="HTH_LUXR"/>
    <property type="match status" value="1"/>
</dbReference>
<dbReference type="GO" id="GO:0006355">
    <property type="term" value="P:regulation of DNA-templated transcription"/>
    <property type="evidence" value="ECO:0007669"/>
    <property type="project" value="InterPro"/>
</dbReference>
<accession>A0A0W0YF43</accession>
<dbReference type="InterPro" id="IPR036388">
    <property type="entry name" value="WH-like_DNA-bd_sf"/>
</dbReference>
<dbReference type="Gene3D" id="1.10.10.10">
    <property type="entry name" value="Winged helix-like DNA-binding domain superfamily/Winged helix DNA-binding domain"/>
    <property type="match status" value="1"/>
</dbReference>
<organism evidence="2 3">
    <name type="scientific">Legionella santicrucis</name>
    <dbReference type="NCBI Taxonomy" id="45074"/>
    <lineage>
        <taxon>Bacteria</taxon>
        <taxon>Pseudomonadati</taxon>
        <taxon>Pseudomonadota</taxon>
        <taxon>Gammaproteobacteria</taxon>
        <taxon>Legionellales</taxon>
        <taxon>Legionellaceae</taxon>
        <taxon>Legionella</taxon>
    </lineage>
</organism>
<dbReference type="PRINTS" id="PR00038">
    <property type="entry name" value="HTHLUXR"/>
</dbReference>
<dbReference type="InterPro" id="IPR016032">
    <property type="entry name" value="Sig_transdc_resp-reg_C-effctor"/>
</dbReference>
<dbReference type="OrthoDB" id="9774661at2"/>
<dbReference type="SUPFAM" id="SSF55785">
    <property type="entry name" value="PYP-like sensor domain (PAS domain)"/>
    <property type="match status" value="1"/>
</dbReference>
<dbReference type="SUPFAM" id="SSF46894">
    <property type="entry name" value="C-terminal effector domain of the bipartite response regulators"/>
    <property type="match status" value="1"/>
</dbReference>
<dbReference type="InterPro" id="IPR035965">
    <property type="entry name" value="PAS-like_dom_sf"/>
</dbReference>
<dbReference type="EMBL" id="LNYU01000085">
    <property type="protein sequence ID" value="KTD55576.1"/>
    <property type="molecule type" value="Genomic_DNA"/>
</dbReference>
<dbReference type="PROSITE" id="PS50043">
    <property type="entry name" value="HTH_LUXR_2"/>
    <property type="match status" value="1"/>
</dbReference>
<dbReference type="InterPro" id="IPR000792">
    <property type="entry name" value="Tscrpt_reg_LuxR_C"/>
</dbReference>
<evidence type="ECO:0000259" key="1">
    <source>
        <dbReference type="PROSITE" id="PS50043"/>
    </source>
</evidence>
<proteinExistence type="predicted"/>
<dbReference type="Gene3D" id="3.30.450.20">
    <property type="entry name" value="PAS domain"/>
    <property type="match status" value="1"/>
</dbReference>
<sequence>MIPEKLLTYTKTIFEYSHSTVYIKDKNCHYQYMNNNGLKRLQLQEKDILCMSAKALPFRMYADFYNSHDYSAMKGIVYFQLDDCITKNGEKIFALSHKLPLKDEDGKTHGIIGFTKFMNFHELISNINSKNTFLAPNLKININVDDLLKTTINLSRREMEVLYYFLQGKTTKFIAPLLHITERTVIFHLNNIKSKWGCYNKEDIYTKSIEKGFKNLTIIWDLLAMRS</sequence>
<evidence type="ECO:0000313" key="2">
    <source>
        <dbReference type="EMBL" id="KTD55576.1"/>
    </source>
</evidence>
<gene>
    <name evidence="2" type="ORF">Lsan_3128</name>
</gene>